<dbReference type="EMBL" id="MCGE01000001">
    <property type="protein sequence ID" value="ORZ25332.1"/>
    <property type="molecule type" value="Genomic_DNA"/>
</dbReference>
<dbReference type="OrthoDB" id="2265153at2759"/>
<proteinExistence type="predicted"/>
<feature type="region of interest" description="Disordered" evidence="1">
    <location>
        <begin position="46"/>
        <end position="72"/>
    </location>
</feature>
<reference evidence="2 3" key="1">
    <citation type="submission" date="2016-07" db="EMBL/GenBank/DDBJ databases">
        <title>Pervasive Adenine N6-methylation of Active Genes in Fungi.</title>
        <authorList>
            <consortium name="DOE Joint Genome Institute"/>
            <person name="Mondo S.J."/>
            <person name="Dannebaum R.O."/>
            <person name="Kuo R.C."/>
            <person name="Labutti K."/>
            <person name="Haridas S."/>
            <person name="Kuo A."/>
            <person name="Salamov A."/>
            <person name="Ahrendt S.R."/>
            <person name="Lipzen A."/>
            <person name="Sullivan W."/>
            <person name="Andreopoulos W.B."/>
            <person name="Clum A."/>
            <person name="Lindquist E."/>
            <person name="Daum C."/>
            <person name="Ramamoorthy G.K."/>
            <person name="Gryganskyi A."/>
            <person name="Culley D."/>
            <person name="Magnuson J.K."/>
            <person name="James T.Y."/>
            <person name="O'Malley M.A."/>
            <person name="Stajich J.E."/>
            <person name="Spatafora J.W."/>
            <person name="Visel A."/>
            <person name="Grigoriev I.V."/>
        </authorList>
    </citation>
    <scope>NUCLEOTIDE SEQUENCE [LARGE SCALE GENOMIC DNA]</scope>
    <source>
        <strain evidence="2 3">NRRL 1336</strain>
    </source>
</reference>
<protein>
    <submittedName>
        <fullName evidence="2">Uncharacterized protein</fullName>
    </submittedName>
</protein>
<gene>
    <name evidence="2" type="ORF">BCR42DRAFT_5865</name>
</gene>
<evidence type="ECO:0000313" key="3">
    <source>
        <dbReference type="Proteomes" id="UP000193560"/>
    </source>
</evidence>
<evidence type="ECO:0000313" key="2">
    <source>
        <dbReference type="EMBL" id="ORZ25332.1"/>
    </source>
</evidence>
<organism evidence="2 3">
    <name type="scientific">Absidia repens</name>
    <dbReference type="NCBI Taxonomy" id="90262"/>
    <lineage>
        <taxon>Eukaryota</taxon>
        <taxon>Fungi</taxon>
        <taxon>Fungi incertae sedis</taxon>
        <taxon>Mucoromycota</taxon>
        <taxon>Mucoromycotina</taxon>
        <taxon>Mucoromycetes</taxon>
        <taxon>Mucorales</taxon>
        <taxon>Cunninghamellaceae</taxon>
        <taxon>Absidia</taxon>
    </lineage>
</organism>
<feature type="region of interest" description="Disordered" evidence="1">
    <location>
        <begin position="99"/>
        <end position="118"/>
    </location>
</feature>
<accession>A0A1X2J0G8</accession>
<name>A0A1X2J0G8_9FUNG</name>
<dbReference type="Proteomes" id="UP000193560">
    <property type="component" value="Unassembled WGS sequence"/>
</dbReference>
<dbReference type="AlphaFoldDB" id="A0A1X2J0G8"/>
<sequence>MNAHHEKTPPRRYGSMSKEATITKNFIFIGHTDHFIFEKKKIDNSDLLKPTTNTTTSASTSSLPKSHGASISPNDDDQSLYLLWTHQLLVERGFTPSPMAAAAENDDASSTSSMSAENDDNEFSMLFSTPPSVSSPSYTNSTYMMGMDSSAKARSIASSTSSSSSSSSSSSLYSTFSFSSWFSYCFPK</sequence>
<feature type="compositionally biased region" description="Low complexity" evidence="1">
    <location>
        <begin position="51"/>
        <end position="62"/>
    </location>
</feature>
<keyword evidence="3" id="KW-1185">Reference proteome</keyword>
<evidence type="ECO:0000256" key="1">
    <source>
        <dbReference type="SAM" id="MobiDB-lite"/>
    </source>
</evidence>
<comment type="caution">
    <text evidence="2">The sequence shown here is derived from an EMBL/GenBank/DDBJ whole genome shotgun (WGS) entry which is preliminary data.</text>
</comment>